<dbReference type="Gene3D" id="1.10.10.10">
    <property type="entry name" value="Winged helix-like DNA-binding domain superfamily/Winged helix DNA-binding domain"/>
    <property type="match status" value="1"/>
</dbReference>
<dbReference type="GO" id="GO:0005829">
    <property type="term" value="C:cytosol"/>
    <property type="evidence" value="ECO:0007669"/>
    <property type="project" value="TreeGrafter"/>
</dbReference>
<dbReference type="InterPro" id="IPR019887">
    <property type="entry name" value="Tscrpt_reg_AsnC/Lrp_C"/>
</dbReference>
<evidence type="ECO:0000256" key="1">
    <source>
        <dbReference type="ARBA" id="ARBA00023015"/>
    </source>
</evidence>
<dbReference type="InterPro" id="IPR000485">
    <property type="entry name" value="AsnC-type_HTH_dom"/>
</dbReference>
<protein>
    <submittedName>
        <fullName evidence="5">Transcriptional regulator, AsnC family</fullName>
    </submittedName>
</protein>
<dbReference type="InterPro" id="IPR036390">
    <property type="entry name" value="WH_DNA-bd_sf"/>
</dbReference>
<proteinExistence type="predicted"/>
<evidence type="ECO:0000313" key="6">
    <source>
        <dbReference type="Proteomes" id="UP000005096"/>
    </source>
</evidence>
<dbReference type="Pfam" id="PF01037">
    <property type="entry name" value="AsnC_trans_reg"/>
    <property type="match status" value="1"/>
</dbReference>
<dbReference type="GO" id="GO:0043200">
    <property type="term" value="P:response to amino acid"/>
    <property type="evidence" value="ECO:0007669"/>
    <property type="project" value="TreeGrafter"/>
</dbReference>
<keyword evidence="1" id="KW-0805">Transcription regulation</keyword>
<dbReference type="HOGENOM" id="CLU_091233_0_3_0"/>
<reference evidence="5 6" key="1">
    <citation type="journal article" date="2010" name="Stand. Genomic Sci.">
        <title>Non-contiguous finished genome sequence of Aminomonas paucivorans type strain (GLU-3).</title>
        <authorList>
            <person name="Pitluck S."/>
            <person name="Yasawong M."/>
            <person name="Held B."/>
            <person name="Lapidus A."/>
            <person name="Nolan M."/>
            <person name="Copeland A."/>
            <person name="Lucas S."/>
            <person name="Del Rio T.G."/>
            <person name="Tice H."/>
            <person name="Cheng J.F."/>
            <person name="Chertkov O."/>
            <person name="Goodwin L."/>
            <person name="Tapia R."/>
            <person name="Han C."/>
            <person name="Liolios K."/>
            <person name="Ivanova N."/>
            <person name="Mavromatis K."/>
            <person name="Ovchinnikova G."/>
            <person name="Pati A."/>
            <person name="Chen A."/>
            <person name="Palaniappan K."/>
            <person name="Land M."/>
            <person name="Hauser L."/>
            <person name="Chang Y.J."/>
            <person name="Jeffries C.D."/>
            <person name="Pukall R."/>
            <person name="Spring S."/>
            <person name="Rohde M."/>
            <person name="Sikorski J."/>
            <person name="Goker M."/>
            <person name="Woyke T."/>
            <person name="Bristow J."/>
            <person name="Eisen J.A."/>
            <person name="Markowitz V."/>
            <person name="Hugenholtz P."/>
            <person name="Kyrpides N.C."/>
            <person name="Klenk H.P."/>
        </authorList>
    </citation>
    <scope>NUCLEOTIDE SEQUENCE [LARGE SCALE GENOMIC DNA]</scope>
    <source>
        <strain evidence="5 6">DSM 12260</strain>
    </source>
</reference>
<dbReference type="PANTHER" id="PTHR30154">
    <property type="entry name" value="LEUCINE-RESPONSIVE REGULATORY PROTEIN"/>
    <property type="match status" value="1"/>
</dbReference>
<dbReference type="CDD" id="cd00090">
    <property type="entry name" value="HTH_ARSR"/>
    <property type="match status" value="1"/>
</dbReference>
<dbReference type="Gene3D" id="3.30.70.920">
    <property type="match status" value="1"/>
</dbReference>
<dbReference type="Proteomes" id="UP000005096">
    <property type="component" value="Chromosome"/>
</dbReference>
<keyword evidence="3" id="KW-0804">Transcription</keyword>
<dbReference type="AlphaFoldDB" id="E3D0A2"/>
<keyword evidence="6" id="KW-1185">Reference proteome</keyword>
<dbReference type="eggNOG" id="COG1522">
    <property type="taxonomic scope" value="Bacteria"/>
</dbReference>
<dbReference type="InterPro" id="IPR036388">
    <property type="entry name" value="WH-like_DNA-bd_sf"/>
</dbReference>
<dbReference type="PRINTS" id="PR00033">
    <property type="entry name" value="HTHASNC"/>
</dbReference>
<dbReference type="SMART" id="SM00344">
    <property type="entry name" value="HTH_ASNC"/>
    <property type="match status" value="1"/>
</dbReference>
<dbReference type="InterPro" id="IPR011008">
    <property type="entry name" value="Dimeric_a/b-barrel"/>
</dbReference>
<dbReference type="SUPFAM" id="SSF46785">
    <property type="entry name" value="Winged helix' DNA-binding domain"/>
    <property type="match status" value="1"/>
</dbReference>
<evidence type="ECO:0000259" key="4">
    <source>
        <dbReference type="PROSITE" id="PS50956"/>
    </source>
</evidence>
<dbReference type="PANTHER" id="PTHR30154:SF53">
    <property type="entry name" value="HTH-TYPE TRANSCRIPTIONAL REGULATOR LRPC"/>
    <property type="match status" value="1"/>
</dbReference>
<evidence type="ECO:0000313" key="5">
    <source>
        <dbReference type="EMBL" id="EFQ24775.1"/>
    </source>
</evidence>
<evidence type="ECO:0000256" key="3">
    <source>
        <dbReference type="ARBA" id="ARBA00023163"/>
    </source>
</evidence>
<organism evidence="5 6">
    <name type="scientific">Aminomonas paucivorans DSM 12260</name>
    <dbReference type="NCBI Taxonomy" id="584708"/>
    <lineage>
        <taxon>Bacteria</taxon>
        <taxon>Thermotogati</taxon>
        <taxon>Synergistota</taxon>
        <taxon>Synergistia</taxon>
        <taxon>Synergistales</taxon>
        <taxon>Synergistaceae</taxon>
        <taxon>Aminomonas</taxon>
    </lineage>
</organism>
<dbReference type="STRING" id="584708.Apau_2368"/>
<dbReference type="GO" id="GO:0043565">
    <property type="term" value="F:sequence-specific DNA binding"/>
    <property type="evidence" value="ECO:0007669"/>
    <property type="project" value="InterPro"/>
</dbReference>
<sequence length="159" mass="17943">MPRKKLNLLDATGRKILGHLVKDARMPLKEIGERVSLSVPAVAERVQRMEEEGIIRGYEAKLDYDKIGCPVHILVEIHGAKDRSLINDVQARVPEVIQYWVVTGEMDYLVEVAVCSRKRLEEVIRVLEKIGLTKTHLVLYKEFPQLPPVGVVHAGTEGE</sequence>
<dbReference type="InterPro" id="IPR019888">
    <property type="entry name" value="Tscrpt_reg_AsnC-like"/>
</dbReference>
<gene>
    <name evidence="5" type="ORF">Apau_2368</name>
</gene>
<evidence type="ECO:0000256" key="2">
    <source>
        <dbReference type="ARBA" id="ARBA00023125"/>
    </source>
</evidence>
<dbReference type="SUPFAM" id="SSF54909">
    <property type="entry name" value="Dimeric alpha+beta barrel"/>
    <property type="match status" value="1"/>
</dbReference>
<dbReference type="RefSeq" id="WP_006302023.1">
    <property type="nucleotide sequence ID" value="NZ_CM001022.1"/>
</dbReference>
<dbReference type="InterPro" id="IPR011991">
    <property type="entry name" value="ArsR-like_HTH"/>
</dbReference>
<dbReference type="PaxDb" id="584708-Apau_2368"/>
<dbReference type="Pfam" id="PF13412">
    <property type="entry name" value="HTH_24"/>
    <property type="match status" value="1"/>
</dbReference>
<dbReference type="PROSITE" id="PS50956">
    <property type="entry name" value="HTH_ASNC_2"/>
    <property type="match status" value="1"/>
</dbReference>
<feature type="domain" description="HTH asnC-type" evidence="4">
    <location>
        <begin position="9"/>
        <end position="70"/>
    </location>
</feature>
<name>E3D0A2_9BACT</name>
<keyword evidence="2" id="KW-0238">DNA-binding</keyword>
<accession>E3D0A2</accession>
<dbReference type="EMBL" id="CM001022">
    <property type="protein sequence ID" value="EFQ24775.1"/>
    <property type="molecule type" value="Genomic_DNA"/>
</dbReference>